<keyword evidence="4" id="KW-0238">DNA-binding</keyword>
<proteinExistence type="predicted"/>
<dbReference type="PANTHER" id="PTHR31190">
    <property type="entry name" value="DNA-BINDING DOMAIN"/>
    <property type="match status" value="1"/>
</dbReference>
<keyword evidence="6" id="KW-0539">Nucleus</keyword>
<evidence type="ECO:0000313" key="9">
    <source>
        <dbReference type="EMBL" id="GAA0146015.1"/>
    </source>
</evidence>
<evidence type="ECO:0000313" key="10">
    <source>
        <dbReference type="Proteomes" id="UP001454036"/>
    </source>
</evidence>
<feature type="region of interest" description="Disordered" evidence="7">
    <location>
        <begin position="113"/>
        <end position="140"/>
    </location>
</feature>
<dbReference type="GO" id="GO:0003700">
    <property type="term" value="F:DNA-binding transcription factor activity"/>
    <property type="evidence" value="ECO:0007669"/>
    <property type="project" value="InterPro"/>
</dbReference>
<dbReference type="InterPro" id="IPR044808">
    <property type="entry name" value="ERF_plant"/>
</dbReference>
<dbReference type="Gene3D" id="3.30.730.10">
    <property type="entry name" value="AP2/ERF domain"/>
    <property type="match status" value="1"/>
</dbReference>
<organism evidence="9 10">
    <name type="scientific">Lithospermum erythrorhizon</name>
    <name type="common">Purple gromwell</name>
    <name type="synonym">Lithospermum officinale var. erythrorhizon</name>
    <dbReference type="NCBI Taxonomy" id="34254"/>
    <lineage>
        <taxon>Eukaryota</taxon>
        <taxon>Viridiplantae</taxon>
        <taxon>Streptophyta</taxon>
        <taxon>Embryophyta</taxon>
        <taxon>Tracheophyta</taxon>
        <taxon>Spermatophyta</taxon>
        <taxon>Magnoliopsida</taxon>
        <taxon>eudicotyledons</taxon>
        <taxon>Gunneridae</taxon>
        <taxon>Pentapetalae</taxon>
        <taxon>asterids</taxon>
        <taxon>lamiids</taxon>
        <taxon>Boraginales</taxon>
        <taxon>Boraginaceae</taxon>
        <taxon>Boraginoideae</taxon>
        <taxon>Lithospermeae</taxon>
        <taxon>Lithospermum</taxon>
    </lineage>
</organism>
<dbReference type="GO" id="GO:0005634">
    <property type="term" value="C:nucleus"/>
    <property type="evidence" value="ECO:0007669"/>
    <property type="project" value="UniProtKB-SubCell"/>
</dbReference>
<keyword evidence="10" id="KW-1185">Reference proteome</keyword>
<evidence type="ECO:0000256" key="1">
    <source>
        <dbReference type="ARBA" id="ARBA00004123"/>
    </source>
</evidence>
<feature type="compositionally biased region" description="Polar residues" evidence="7">
    <location>
        <begin position="23"/>
        <end position="40"/>
    </location>
</feature>
<keyword evidence="5" id="KW-0804">Transcription</keyword>
<feature type="domain" description="AP2/ERF" evidence="8">
    <location>
        <begin position="50"/>
        <end position="107"/>
    </location>
</feature>
<name>A0AAV3P6Z2_LITER</name>
<dbReference type="CDD" id="cd00018">
    <property type="entry name" value="AP2"/>
    <property type="match status" value="1"/>
</dbReference>
<comment type="subcellular location">
    <subcellularLocation>
        <location evidence="1">Nucleus</location>
    </subcellularLocation>
</comment>
<dbReference type="InterPro" id="IPR016177">
    <property type="entry name" value="DNA-bd_dom_sf"/>
</dbReference>
<comment type="caution">
    <text evidence="9">The sequence shown here is derived from an EMBL/GenBank/DDBJ whole genome shotgun (WGS) entry which is preliminary data.</text>
</comment>
<evidence type="ECO:0000256" key="5">
    <source>
        <dbReference type="ARBA" id="ARBA00023163"/>
    </source>
</evidence>
<dbReference type="PROSITE" id="PS51032">
    <property type="entry name" value="AP2_ERF"/>
    <property type="match status" value="1"/>
</dbReference>
<evidence type="ECO:0000259" key="8">
    <source>
        <dbReference type="PROSITE" id="PS51032"/>
    </source>
</evidence>
<sequence>METGSSSDRPEFLTRIVGQQQFEELQTAQPVQQDPRTQAGTTTTPPPKTKYRGVRQRPWGKWAAEIRDPKKAARVWLGTFETAEDAAIAYDDAALKFKGNKAKLNFPQRVQQPNTTTTHQYPSNITQNQPPHGVDSGGQIPMASAMEQQQPSGPISTNYPYLQQYAQLLSSNEVDLPYFTSALYNNNNQLDYYQPSITQQQQQEEEQYQQQQLDGSSHQGGPYCYYPTNYGDHYFDPNRRDG</sequence>
<evidence type="ECO:0000256" key="2">
    <source>
        <dbReference type="ARBA" id="ARBA00022821"/>
    </source>
</evidence>
<keyword evidence="2" id="KW-0611">Plant defense</keyword>
<protein>
    <recommendedName>
        <fullName evidence="8">AP2/ERF domain-containing protein</fullName>
    </recommendedName>
</protein>
<dbReference type="SUPFAM" id="SSF54171">
    <property type="entry name" value="DNA-binding domain"/>
    <property type="match status" value="1"/>
</dbReference>
<dbReference type="PANTHER" id="PTHR31190:SF473">
    <property type="entry name" value="OS05G0437100 PROTEIN"/>
    <property type="match status" value="1"/>
</dbReference>
<dbReference type="GO" id="GO:0006952">
    <property type="term" value="P:defense response"/>
    <property type="evidence" value="ECO:0007669"/>
    <property type="project" value="UniProtKB-KW"/>
</dbReference>
<reference evidence="9 10" key="1">
    <citation type="submission" date="2024-01" db="EMBL/GenBank/DDBJ databases">
        <title>The complete chloroplast genome sequence of Lithospermum erythrorhizon: insights into the phylogenetic relationship among Boraginaceae species and the maternal lineages of purple gromwells.</title>
        <authorList>
            <person name="Okada T."/>
            <person name="Watanabe K."/>
        </authorList>
    </citation>
    <scope>NUCLEOTIDE SEQUENCE [LARGE SCALE GENOMIC DNA]</scope>
</reference>
<keyword evidence="3" id="KW-0805">Transcription regulation</keyword>
<dbReference type="Pfam" id="PF00847">
    <property type="entry name" value="AP2"/>
    <property type="match status" value="1"/>
</dbReference>
<evidence type="ECO:0000256" key="3">
    <source>
        <dbReference type="ARBA" id="ARBA00023015"/>
    </source>
</evidence>
<dbReference type="InterPro" id="IPR036955">
    <property type="entry name" value="AP2/ERF_dom_sf"/>
</dbReference>
<dbReference type="PRINTS" id="PR00367">
    <property type="entry name" value="ETHRSPELEMNT"/>
</dbReference>
<dbReference type="Proteomes" id="UP001454036">
    <property type="component" value="Unassembled WGS sequence"/>
</dbReference>
<evidence type="ECO:0000256" key="4">
    <source>
        <dbReference type="ARBA" id="ARBA00023125"/>
    </source>
</evidence>
<dbReference type="EMBL" id="BAABME010016447">
    <property type="protein sequence ID" value="GAA0146015.1"/>
    <property type="molecule type" value="Genomic_DNA"/>
</dbReference>
<dbReference type="GO" id="GO:0009873">
    <property type="term" value="P:ethylene-activated signaling pathway"/>
    <property type="evidence" value="ECO:0007669"/>
    <property type="project" value="InterPro"/>
</dbReference>
<accession>A0AAV3P6Z2</accession>
<evidence type="ECO:0000256" key="6">
    <source>
        <dbReference type="ARBA" id="ARBA00023242"/>
    </source>
</evidence>
<gene>
    <name evidence="9" type="ORF">LIER_36241</name>
</gene>
<dbReference type="AlphaFoldDB" id="A0AAV3P6Z2"/>
<feature type="region of interest" description="Disordered" evidence="7">
    <location>
        <begin position="23"/>
        <end position="57"/>
    </location>
</feature>
<evidence type="ECO:0000256" key="7">
    <source>
        <dbReference type="SAM" id="MobiDB-lite"/>
    </source>
</evidence>
<dbReference type="GO" id="GO:0003677">
    <property type="term" value="F:DNA binding"/>
    <property type="evidence" value="ECO:0007669"/>
    <property type="project" value="UniProtKB-KW"/>
</dbReference>
<feature type="compositionally biased region" description="Polar residues" evidence="7">
    <location>
        <begin position="113"/>
        <end position="130"/>
    </location>
</feature>
<dbReference type="SMART" id="SM00380">
    <property type="entry name" value="AP2"/>
    <property type="match status" value="1"/>
</dbReference>
<dbReference type="InterPro" id="IPR001471">
    <property type="entry name" value="AP2/ERF_dom"/>
</dbReference>
<feature type="region of interest" description="Disordered" evidence="7">
    <location>
        <begin position="197"/>
        <end position="223"/>
    </location>
</feature>
<dbReference type="FunFam" id="3.30.730.10:FF:000001">
    <property type="entry name" value="Ethylene-responsive transcription factor 2"/>
    <property type="match status" value="1"/>
</dbReference>